<sequence length="106" mass="11881">MSVDYMSMSRKDLEDHQKKLSQALSSVEDREKKKAMEAAERAAAEHGFSLAELTGAAKGRKARTKGTAKYRNPEDPSQTWTGKGRRPKWIVEAEDAGRPISDFEIK</sequence>
<keyword evidence="8" id="KW-1185">Reference proteome</keyword>
<evidence type="ECO:0000256" key="1">
    <source>
        <dbReference type="ARBA" id="ARBA00004453"/>
    </source>
</evidence>
<evidence type="ECO:0000256" key="4">
    <source>
        <dbReference type="ARBA" id="ARBA00023125"/>
    </source>
</evidence>
<dbReference type="EMBL" id="FQYO01000002">
    <property type="protein sequence ID" value="SHI55227.1"/>
    <property type="molecule type" value="Genomic_DNA"/>
</dbReference>
<gene>
    <name evidence="7" type="ORF">SAMN05444417_0972</name>
</gene>
<dbReference type="STRING" id="1447782.SAMN05444417_0972"/>
<dbReference type="SMART" id="SM00528">
    <property type="entry name" value="HNS"/>
    <property type="match status" value="1"/>
</dbReference>
<dbReference type="Gene3D" id="4.10.430.10">
    <property type="entry name" value="Histone-like protein H-NS, C-terminal domain"/>
    <property type="match status" value="1"/>
</dbReference>
<evidence type="ECO:0000259" key="6">
    <source>
        <dbReference type="SMART" id="SM00528"/>
    </source>
</evidence>
<dbReference type="GO" id="GO:0003680">
    <property type="term" value="F:minor groove of adenine-thymine-rich DNA binding"/>
    <property type="evidence" value="ECO:0007669"/>
    <property type="project" value="TreeGrafter"/>
</dbReference>
<feature type="domain" description="DNA-binding protein H-NS-like C-terminal" evidence="6">
    <location>
        <begin position="60"/>
        <end position="105"/>
    </location>
</feature>
<feature type="compositionally biased region" description="Basic residues" evidence="5">
    <location>
        <begin position="58"/>
        <end position="68"/>
    </location>
</feature>
<dbReference type="PANTHER" id="PTHR38097:SF2">
    <property type="entry name" value="DNA-BINDING PROTEIN STPA"/>
    <property type="match status" value="1"/>
</dbReference>
<comment type="subcellular location">
    <subcellularLocation>
        <location evidence="1">Cytoplasm</location>
        <location evidence="1">Nucleoid</location>
    </subcellularLocation>
</comment>
<feature type="compositionally biased region" description="Basic and acidic residues" evidence="5">
    <location>
        <begin position="27"/>
        <end position="44"/>
    </location>
</feature>
<feature type="region of interest" description="Disordered" evidence="5">
    <location>
        <begin position="1"/>
        <end position="93"/>
    </location>
</feature>
<protein>
    <submittedName>
        <fullName evidence="7">DNA-binding protein H-NS</fullName>
    </submittedName>
</protein>
<keyword evidence="4 7" id="KW-0238">DNA-binding</keyword>
<keyword evidence="3" id="KW-0963">Cytoplasm</keyword>
<comment type="similarity">
    <text evidence="2">Belongs to the histone-like protein H-NS family.</text>
</comment>
<evidence type="ECO:0000256" key="2">
    <source>
        <dbReference type="ARBA" id="ARBA00010610"/>
    </source>
</evidence>
<dbReference type="InterPro" id="IPR037150">
    <property type="entry name" value="H-NS_C_dom_sf"/>
</dbReference>
<reference evidence="7 8" key="1">
    <citation type="submission" date="2016-11" db="EMBL/GenBank/DDBJ databases">
        <authorList>
            <person name="Jaros S."/>
            <person name="Januszkiewicz K."/>
            <person name="Wedrychowicz H."/>
        </authorList>
    </citation>
    <scope>NUCLEOTIDE SEQUENCE [LARGE SCALE GENOMIC DNA]</scope>
    <source>
        <strain evidence="7 8">DSM 100565</strain>
    </source>
</reference>
<evidence type="ECO:0000313" key="8">
    <source>
        <dbReference type="Proteomes" id="UP000184292"/>
    </source>
</evidence>
<evidence type="ECO:0000313" key="7">
    <source>
        <dbReference type="EMBL" id="SHI55227.1"/>
    </source>
</evidence>
<dbReference type="AlphaFoldDB" id="A0A1M6C2I3"/>
<dbReference type="GO" id="GO:0003681">
    <property type="term" value="F:bent DNA binding"/>
    <property type="evidence" value="ECO:0007669"/>
    <property type="project" value="TreeGrafter"/>
</dbReference>
<evidence type="ECO:0000256" key="3">
    <source>
        <dbReference type="ARBA" id="ARBA00022490"/>
    </source>
</evidence>
<dbReference type="GO" id="GO:0032993">
    <property type="term" value="C:protein-DNA complex"/>
    <property type="evidence" value="ECO:0007669"/>
    <property type="project" value="TreeGrafter"/>
</dbReference>
<dbReference type="GO" id="GO:0000976">
    <property type="term" value="F:transcription cis-regulatory region binding"/>
    <property type="evidence" value="ECO:0007669"/>
    <property type="project" value="TreeGrafter"/>
</dbReference>
<dbReference type="Pfam" id="PF00816">
    <property type="entry name" value="Histone_HNS"/>
    <property type="match status" value="1"/>
</dbReference>
<dbReference type="SUPFAM" id="SSF81273">
    <property type="entry name" value="H-NS histone-like proteins"/>
    <property type="match status" value="1"/>
</dbReference>
<dbReference type="GO" id="GO:0005829">
    <property type="term" value="C:cytosol"/>
    <property type="evidence" value="ECO:0007669"/>
    <property type="project" value="TreeGrafter"/>
</dbReference>
<accession>A0A1M6C2I3</accession>
<dbReference type="OrthoDB" id="5297879at2"/>
<dbReference type="Proteomes" id="UP000184292">
    <property type="component" value="Unassembled WGS sequence"/>
</dbReference>
<organism evidence="7 8">
    <name type="scientific">Wenxinia saemankumensis</name>
    <dbReference type="NCBI Taxonomy" id="1447782"/>
    <lineage>
        <taxon>Bacteria</taxon>
        <taxon>Pseudomonadati</taxon>
        <taxon>Pseudomonadota</taxon>
        <taxon>Alphaproteobacteria</taxon>
        <taxon>Rhodobacterales</taxon>
        <taxon>Roseobacteraceae</taxon>
        <taxon>Wenxinia</taxon>
    </lineage>
</organism>
<name>A0A1M6C2I3_9RHOB</name>
<feature type="compositionally biased region" description="Basic and acidic residues" evidence="5">
    <location>
        <begin position="9"/>
        <end position="18"/>
    </location>
</feature>
<proteinExistence type="inferred from homology"/>
<evidence type="ECO:0000256" key="5">
    <source>
        <dbReference type="SAM" id="MobiDB-lite"/>
    </source>
</evidence>
<dbReference type="GO" id="GO:0009295">
    <property type="term" value="C:nucleoid"/>
    <property type="evidence" value="ECO:0007669"/>
    <property type="project" value="UniProtKB-SubCell"/>
</dbReference>
<dbReference type="GO" id="GO:0001217">
    <property type="term" value="F:DNA-binding transcription repressor activity"/>
    <property type="evidence" value="ECO:0007669"/>
    <property type="project" value="TreeGrafter"/>
</dbReference>
<dbReference type="RefSeq" id="WP_073326701.1">
    <property type="nucleotide sequence ID" value="NZ_FQYO01000002.1"/>
</dbReference>
<dbReference type="PANTHER" id="PTHR38097">
    <property type="match status" value="1"/>
</dbReference>
<dbReference type="InterPro" id="IPR027444">
    <property type="entry name" value="H-NS_C_dom"/>
</dbReference>